<gene>
    <name evidence="1" type="ORF">ACOLOM_LOCUS12023</name>
</gene>
<evidence type="ECO:0000313" key="2">
    <source>
        <dbReference type="Proteomes" id="UP000789525"/>
    </source>
</evidence>
<dbReference type="EMBL" id="CAJVPT010046510">
    <property type="protein sequence ID" value="CAG8738247.1"/>
    <property type="molecule type" value="Genomic_DNA"/>
</dbReference>
<evidence type="ECO:0000313" key="1">
    <source>
        <dbReference type="EMBL" id="CAG8738247.1"/>
    </source>
</evidence>
<sequence>YNSIFSHLTTADLVSASRLIRNITLCRINLTFQYKLTLANECRNLNSIAFIKCKNLDPKFLKDLARANTLSLEKFCIWGDCVPGNNSVDKTTSTEITDDLLTPMLEFCGNLRELRVCGAEITDDFLTSLASTMNDQVSSPSSSTGDETSSSTYMENYIASIEDPTCNDSSSSSTYSTSSRNSTGNTETTKPSTMPSICGACTGHNHNFQTKSDNQDNTRGSMFLDISQDALSMDDVTSYTHITCPHLTTLDLTECFNLTAFGVAELFSPQQLPKFQVLILQYNPRNDIDLEFFEFLADNFKSHVFIVNVINSNKLNGKNKALQTFARINKNLDILVKKKNN</sequence>
<comment type="caution">
    <text evidence="1">The sequence shown here is derived from an EMBL/GenBank/DDBJ whole genome shotgun (WGS) entry which is preliminary data.</text>
</comment>
<dbReference type="Proteomes" id="UP000789525">
    <property type="component" value="Unassembled WGS sequence"/>
</dbReference>
<reference evidence="1" key="1">
    <citation type="submission" date="2021-06" db="EMBL/GenBank/DDBJ databases">
        <authorList>
            <person name="Kallberg Y."/>
            <person name="Tangrot J."/>
            <person name="Rosling A."/>
        </authorList>
    </citation>
    <scope>NUCLEOTIDE SEQUENCE</scope>
    <source>
        <strain evidence="1">CL356</strain>
    </source>
</reference>
<feature type="non-terminal residue" evidence="1">
    <location>
        <position position="1"/>
    </location>
</feature>
<protein>
    <submittedName>
        <fullName evidence="1">9633_t:CDS:1</fullName>
    </submittedName>
</protein>
<accession>A0ACA9Q6H0</accession>
<proteinExistence type="predicted"/>
<organism evidence="1 2">
    <name type="scientific">Acaulospora colombiana</name>
    <dbReference type="NCBI Taxonomy" id="27376"/>
    <lineage>
        <taxon>Eukaryota</taxon>
        <taxon>Fungi</taxon>
        <taxon>Fungi incertae sedis</taxon>
        <taxon>Mucoromycota</taxon>
        <taxon>Glomeromycotina</taxon>
        <taxon>Glomeromycetes</taxon>
        <taxon>Diversisporales</taxon>
        <taxon>Acaulosporaceae</taxon>
        <taxon>Acaulospora</taxon>
    </lineage>
</organism>
<name>A0ACA9Q6H0_9GLOM</name>
<keyword evidence="2" id="KW-1185">Reference proteome</keyword>
<feature type="non-terminal residue" evidence="1">
    <location>
        <position position="341"/>
    </location>
</feature>